<dbReference type="RefSeq" id="WP_339537976.1">
    <property type="nucleotide sequence ID" value="NZ_JBBGZA010000001.1"/>
</dbReference>
<dbReference type="InterPro" id="IPR050389">
    <property type="entry name" value="LysR-type_TF"/>
</dbReference>
<evidence type="ECO:0000256" key="4">
    <source>
        <dbReference type="ARBA" id="ARBA00023163"/>
    </source>
</evidence>
<sequence>MHFPSLDLNLLAMLAVLLRTCSVTATARKLGLSQPTVSRSLAQLRSAIGDPLLVRVGNRMCRTARGDALLEPVSNWLESAAVLIESPEFQPASLRRRFRIAATDFGVMTAITPALPAILKAAPEAAIDIVPLPFEPAAALAAGDIDLAVSGLDYNPAQLHGRALFTDSFACLMRPEHPLATGDAALTLDQLLGCAHLGITVSDAEVERLDHVLGEVARARKVSARIPYFHAAAGVIAGSDLLMMLPLRAARTFARVHGLALRHAPAEVGTLHYTLLWHERSAQDPAVAWLADRLGTACHSSSE</sequence>
<feature type="domain" description="HTH lysR-type" evidence="5">
    <location>
        <begin position="6"/>
        <end position="63"/>
    </location>
</feature>
<dbReference type="Proteomes" id="UP001380365">
    <property type="component" value="Unassembled WGS sequence"/>
</dbReference>
<dbReference type="InterPro" id="IPR036388">
    <property type="entry name" value="WH-like_DNA-bd_sf"/>
</dbReference>
<dbReference type="InterPro" id="IPR036390">
    <property type="entry name" value="WH_DNA-bd_sf"/>
</dbReference>
<organism evidence="6 7">
    <name type="scientific">Sphingomonas molluscorum</name>
    <dbReference type="NCBI Taxonomy" id="418184"/>
    <lineage>
        <taxon>Bacteria</taxon>
        <taxon>Pseudomonadati</taxon>
        <taxon>Pseudomonadota</taxon>
        <taxon>Alphaproteobacteria</taxon>
        <taxon>Sphingomonadales</taxon>
        <taxon>Sphingomonadaceae</taxon>
        <taxon>Sphingomonas</taxon>
    </lineage>
</organism>
<gene>
    <name evidence="6" type="ORF">WH159_03850</name>
</gene>
<name>A0ABU8Q431_9SPHN</name>
<dbReference type="SUPFAM" id="SSF46785">
    <property type="entry name" value="Winged helix' DNA-binding domain"/>
    <property type="match status" value="1"/>
</dbReference>
<accession>A0ABU8Q431</accession>
<evidence type="ECO:0000313" key="7">
    <source>
        <dbReference type="Proteomes" id="UP001380365"/>
    </source>
</evidence>
<keyword evidence="7" id="KW-1185">Reference proteome</keyword>
<comment type="caution">
    <text evidence="6">The sequence shown here is derived from an EMBL/GenBank/DDBJ whole genome shotgun (WGS) entry which is preliminary data.</text>
</comment>
<dbReference type="PANTHER" id="PTHR30118:SF15">
    <property type="entry name" value="TRANSCRIPTIONAL REGULATORY PROTEIN"/>
    <property type="match status" value="1"/>
</dbReference>
<proteinExistence type="inferred from homology"/>
<evidence type="ECO:0000256" key="2">
    <source>
        <dbReference type="ARBA" id="ARBA00023015"/>
    </source>
</evidence>
<reference evidence="6 7" key="1">
    <citation type="submission" date="2023-12" db="EMBL/GenBank/DDBJ databases">
        <title>Gut-associated functions are favored during microbiome assembly across C. elegans life.</title>
        <authorList>
            <person name="Zimmermann J."/>
        </authorList>
    </citation>
    <scope>NUCLEOTIDE SEQUENCE [LARGE SCALE GENOMIC DNA]</scope>
    <source>
        <strain evidence="6 7">JUb134</strain>
    </source>
</reference>
<dbReference type="Pfam" id="PF00126">
    <property type="entry name" value="HTH_1"/>
    <property type="match status" value="1"/>
</dbReference>
<evidence type="ECO:0000259" key="5">
    <source>
        <dbReference type="PROSITE" id="PS50931"/>
    </source>
</evidence>
<dbReference type="PROSITE" id="PS50931">
    <property type="entry name" value="HTH_LYSR"/>
    <property type="match status" value="1"/>
</dbReference>
<dbReference type="SUPFAM" id="SSF53850">
    <property type="entry name" value="Periplasmic binding protein-like II"/>
    <property type="match status" value="1"/>
</dbReference>
<evidence type="ECO:0000256" key="3">
    <source>
        <dbReference type="ARBA" id="ARBA00023125"/>
    </source>
</evidence>
<dbReference type="Gene3D" id="3.40.190.10">
    <property type="entry name" value="Periplasmic binding protein-like II"/>
    <property type="match status" value="2"/>
</dbReference>
<evidence type="ECO:0000313" key="6">
    <source>
        <dbReference type="EMBL" id="MEJ5093677.1"/>
    </source>
</evidence>
<keyword evidence="2" id="KW-0805">Transcription regulation</keyword>
<evidence type="ECO:0000256" key="1">
    <source>
        <dbReference type="ARBA" id="ARBA00009437"/>
    </source>
</evidence>
<dbReference type="CDD" id="cd08417">
    <property type="entry name" value="PBP2_Nitroaromatics_like"/>
    <property type="match status" value="1"/>
</dbReference>
<keyword evidence="3" id="KW-0238">DNA-binding</keyword>
<dbReference type="InterPro" id="IPR005119">
    <property type="entry name" value="LysR_subst-bd"/>
</dbReference>
<dbReference type="InterPro" id="IPR037402">
    <property type="entry name" value="YidZ_PBP2"/>
</dbReference>
<protein>
    <submittedName>
        <fullName evidence="6">LysR family transcriptional regulator</fullName>
    </submittedName>
</protein>
<dbReference type="InterPro" id="IPR000847">
    <property type="entry name" value="LysR_HTH_N"/>
</dbReference>
<dbReference type="Gene3D" id="1.10.10.10">
    <property type="entry name" value="Winged helix-like DNA-binding domain superfamily/Winged helix DNA-binding domain"/>
    <property type="match status" value="1"/>
</dbReference>
<dbReference type="PANTHER" id="PTHR30118">
    <property type="entry name" value="HTH-TYPE TRANSCRIPTIONAL REGULATOR LEUO-RELATED"/>
    <property type="match status" value="1"/>
</dbReference>
<dbReference type="Pfam" id="PF03466">
    <property type="entry name" value="LysR_substrate"/>
    <property type="match status" value="1"/>
</dbReference>
<keyword evidence="4" id="KW-0804">Transcription</keyword>
<dbReference type="PRINTS" id="PR00039">
    <property type="entry name" value="HTHLYSR"/>
</dbReference>
<dbReference type="EMBL" id="JBBGZA010000001">
    <property type="protein sequence ID" value="MEJ5093677.1"/>
    <property type="molecule type" value="Genomic_DNA"/>
</dbReference>
<comment type="similarity">
    <text evidence="1">Belongs to the LysR transcriptional regulatory family.</text>
</comment>